<keyword evidence="3" id="KW-1185">Reference proteome</keyword>
<reference evidence="2 3" key="1">
    <citation type="submission" date="2017-03" db="EMBL/GenBank/DDBJ databases">
        <title>Genome sequence of Clostridium hungatei DSM 14427.</title>
        <authorList>
            <person name="Poehlein A."/>
            <person name="Daniel R."/>
        </authorList>
    </citation>
    <scope>NUCLEOTIDE SEQUENCE [LARGE SCALE GENOMIC DNA]</scope>
    <source>
        <strain evidence="2 3">DSM 14427</strain>
    </source>
</reference>
<evidence type="ECO:0000313" key="2">
    <source>
        <dbReference type="EMBL" id="OPX43552.1"/>
    </source>
</evidence>
<gene>
    <name evidence="2" type="ORF">CLHUN_24900</name>
</gene>
<evidence type="ECO:0000259" key="1">
    <source>
        <dbReference type="Pfam" id="PF09648"/>
    </source>
</evidence>
<dbReference type="Proteomes" id="UP000191554">
    <property type="component" value="Unassembled WGS sequence"/>
</dbReference>
<dbReference type="EMBL" id="MZGX01000016">
    <property type="protein sequence ID" value="OPX43552.1"/>
    <property type="molecule type" value="Genomic_DNA"/>
</dbReference>
<dbReference type="GO" id="GO:0016020">
    <property type="term" value="C:membrane"/>
    <property type="evidence" value="ECO:0007669"/>
    <property type="project" value="InterPro"/>
</dbReference>
<evidence type="ECO:0000313" key="3">
    <source>
        <dbReference type="Proteomes" id="UP000191554"/>
    </source>
</evidence>
<dbReference type="STRING" id="48256.CLHUN_24900"/>
<dbReference type="AlphaFoldDB" id="A0A1V4SI18"/>
<proteinExistence type="predicted"/>
<sequence length="274" mass="31156">MDWKRAKLILIFVFIALNIVLGVVLYRNIKGGEVSQETIKNTRSILEQNDIIVECLIPTYTGKDYILQYQETVLDKSKIVGGLLGKDYTKINDNTYEKDTQRLVFPSNCSFEYSDSGKNNKVFTESKNEVGAKLKELAKKLDIPIGEFQLDSFNTLVSGEGSRAVYKGVYDGYSVFDNYIEVDIEKSRLKGIKYAYKKPVNITSRDINVIPVYQILISKISNYPGIKISDIDMGFKGFNVDKDTKTLYEGLSWRIKTFSGTEYFFNATNGESME</sequence>
<dbReference type="Pfam" id="PF09648">
    <property type="entry name" value="YycI"/>
    <property type="match status" value="1"/>
</dbReference>
<name>A0A1V4SI18_RUMHU</name>
<organism evidence="2 3">
    <name type="scientific">Ruminiclostridium hungatei</name>
    <name type="common">Clostridium hungatei</name>
    <dbReference type="NCBI Taxonomy" id="48256"/>
    <lineage>
        <taxon>Bacteria</taxon>
        <taxon>Bacillati</taxon>
        <taxon>Bacillota</taxon>
        <taxon>Clostridia</taxon>
        <taxon>Eubacteriales</taxon>
        <taxon>Oscillospiraceae</taxon>
        <taxon>Ruminiclostridium</taxon>
    </lineage>
</organism>
<dbReference type="InterPro" id="IPR018604">
    <property type="entry name" value="YycI-like"/>
</dbReference>
<protein>
    <submittedName>
        <fullName evidence="2">YycH protein</fullName>
    </submittedName>
</protein>
<dbReference type="OrthoDB" id="2388036at2"/>
<dbReference type="RefSeq" id="WP_080064917.1">
    <property type="nucleotide sequence ID" value="NZ_MZGX01000016.1"/>
</dbReference>
<comment type="caution">
    <text evidence="2">The sequence shown here is derived from an EMBL/GenBank/DDBJ whole genome shotgun (WGS) entry which is preliminary data.</text>
</comment>
<accession>A0A1V4SI18</accession>
<feature type="domain" description="Regulatory protein YycH-like" evidence="1">
    <location>
        <begin position="33"/>
        <end position="268"/>
    </location>
</feature>